<dbReference type="SUPFAM" id="SSF158499">
    <property type="entry name" value="DnaD domain-like"/>
    <property type="match status" value="1"/>
</dbReference>
<dbReference type="InterPro" id="IPR053162">
    <property type="entry name" value="DnaD"/>
</dbReference>
<dbReference type="OrthoDB" id="1258529at2"/>
<evidence type="ECO:0000256" key="1">
    <source>
        <dbReference type="ARBA" id="ARBA00093462"/>
    </source>
</evidence>
<evidence type="ECO:0000313" key="4">
    <source>
        <dbReference type="EMBL" id="SUM47094.1"/>
    </source>
</evidence>
<dbReference type="PANTHER" id="PTHR37293:SF5">
    <property type="entry name" value="DNA REPLICATION PROTEIN"/>
    <property type="match status" value="1"/>
</dbReference>
<dbReference type="EMBL" id="UHDP01000003">
    <property type="protein sequence ID" value="SUM47094.1"/>
    <property type="molecule type" value="Genomic_DNA"/>
</dbReference>
<evidence type="ECO:0000313" key="5">
    <source>
        <dbReference type="Proteomes" id="UP000255549"/>
    </source>
</evidence>
<dbReference type="Pfam" id="PF13730">
    <property type="entry name" value="HTH_36"/>
    <property type="match status" value="1"/>
</dbReference>
<reference evidence="4 5" key="1">
    <citation type="submission" date="2018-06" db="EMBL/GenBank/DDBJ databases">
        <authorList>
            <consortium name="Pathogen Informatics"/>
            <person name="Doyle S."/>
        </authorList>
    </citation>
    <scope>NUCLEOTIDE SEQUENCE [LARGE SCALE GENOMIC DNA]</scope>
    <source>
        <strain evidence="5">NCTC 11048</strain>
    </source>
</reference>
<feature type="region of interest" description="Disordered" evidence="2">
    <location>
        <begin position="235"/>
        <end position="274"/>
    </location>
</feature>
<protein>
    <submittedName>
        <fullName evidence="4">DnaD domain protein</fullName>
    </submittedName>
</protein>
<dbReference type="PANTHER" id="PTHR37293">
    <property type="entry name" value="PHAGE REPLICATION PROTEIN-RELATED"/>
    <property type="match status" value="1"/>
</dbReference>
<organism evidence="4 5">
    <name type="scientific">Staphylococcus intermedius NCTC 11048</name>
    <dbReference type="NCBI Taxonomy" id="1141106"/>
    <lineage>
        <taxon>Bacteria</taxon>
        <taxon>Bacillati</taxon>
        <taxon>Bacillota</taxon>
        <taxon>Bacilli</taxon>
        <taxon>Bacillales</taxon>
        <taxon>Staphylococcaceae</taxon>
        <taxon>Staphylococcus</taxon>
        <taxon>Staphylococcus intermedius group</taxon>
    </lineage>
</organism>
<dbReference type="InterPro" id="IPR036388">
    <property type="entry name" value="WH-like_DNA-bd_sf"/>
</dbReference>
<comment type="similarity">
    <text evidence="1">Belongs to the DnaB/DnaD family.</text>
</comment>
<evidence type="ECO:0000256" key="2">
    <source>
        <dbReference type="SAM" id="MobiDB-lite"/>
    </source>
</evidence>
<dbReference type="AlphaFoldDB" id="A0A380G7G0"/>
<dbReference type="InterPro" id="IPR006343">
    <property type="entry name" value="DnaB/C_C"/>
</dbReference>
<gene>
    <name evidence="4" type="ORF">NCTC11048_02164</name>
</gene>
<dbReference type="Gene3D" id="1.10.10.10">
    <property type="entry name" value="Winged helix-like DNA-binding domain superfamily/Winged helix DNA-binding domain"/>
    <property type="match status" value="1"/>
</dbReference>
<dbReference type="InterPro" id="IPR034829">
    <property type="entry name" value="DnaD-like_sf"/>
</dbReference>
<keyword evidence="5" id="KW-1185">Reference proteome</keyword>
<dbReference type="RefSeq" id="WP_019168121.1">
    <property type="nucleotide sequence ID" value="NZ_CAIB01000118.1"/>
</dbReference>
<dbReference type="STRING" id="1141106.GCA_000308095_01723"/>
<proteinExistence type="inferred from homology"/>
<evidence type="ECO:0000259" key="3">
    <source>
        <dbReference type="Pfam" id="PF07261"/>
    </source>
</evidence>
<dbReference type="Proteomes" id="UP000255549">
    <property type="component" value="Unassembled WGS sequence"/>
</dbReference>
<name>A0A380G7G0_STAIN</name>
<dbReference type="NCBIfam" id="TIGR01446">
    <property type="entry name" value="DnaD_dom"/>
    <property type="match status" value="1"/>
</dbReference>
<accession>A0A380G7G0</accession>
<sequence>MNEQPSYYAIITANVRYDNRLTDSEKILFAEITALSNKYGYCTATNGYFASLYEVTKVTISRRISKLKEHGYLDIEIIKENNEFKQRKLYPLTQNIRPINTDVKTPINTNVMRGINTNVKHNNTSNNNTSNNNTSKNHHHHLYSTNNIYSDPTTLNQGGGSGSNPYQFFQENGFGHINSYIAEDMSMWINDFKEYGNDMVIEAMKIAIDNKKNTWSYTKSILKRWINERIMTPKDVQADEKARESHKKQPKIVGPDGLTPEERAELRKDPAWWD</sequence>
<feature type="compositionally biased region" description="Basic and acidic residues" evidence="2">
    <location>
        <begin position="260"/>
        <end position="274"/>
    </location>
</feature>
<dbReference type="Gene3D" id="1.10.10.630">
    <property type="entry name" value="DnaD domain-like"/>
    <property type="match status" value="1"/>
</dbReference>
<dbReference type="Pfam" id="PF07261">
    <property type="entry name" value="DnaB_2"/>
    <property type="match status" value="1"/>
</dbReference>
<feature type="domain" description="DnaB/C C-terminal" evidence="3">
    <location>
        <begin position="166"/>
        <end position="239"/>
    </location>
</feature>